<reference evidence="2" key="1">
    <citation type="submission" date="2023-10" db="EMBL/GenBank/DDBJ databases">
        <authorList>
            <person name="Noh H."/>
        </authorList>
    </citation>
    <scope>NUCLEOTIDE SEQUENCE</scope>
    <source>
        <strain evidence="2">DUCC4014</strain>
    </source>
</reference>
<accession>A0AAF0YD37</accession>
<dbReference type="InterPro" id="IPR052519">
    <property type="entry name" value="Euk-type_GlcNAc_Kinase"/>
</dbReference>
<dbReference type="GeneID" id="87809305"/>
<dbReference type="RefSeq" id="XP_062628628.1">
    <property type="nucleotide sequence ID" value="XM_062772644.1"/>
</dbReference>
<protein>
    <recommendedName>
        <fullName evidence="4">N-acetyl-D-glucosamine kinase</fullName>
    </recommendedName>
</protein>
<feature type="compositionally biased region" description="Pro residues" evidence="1">
    <location>
        <begin position="1"/>
        <end position="10"/>
    </location>
</feature>
<organism evidence="2 3">
    <name type="scientific">Vanrija pseudolonga</name>
    <dbReference type="NCBI Taxonomy" id="143232"/>
    <lineage>
        <taxon>Eukaryota</taxon>
        <taxon>Fungi</taxon>
        <taxon>Dikarya</taxon>
        <taxon>Basidiomycota</taxon>
        <taxon>Agaricomycotina</taxon>
        <taxon>Tremellomycetes</taxon>
        <taxon>Trichosporonales</taxon>
        <taxon>Trichosporonaceae</taxon>
        <taxon>Vanrija</taxon>
    </lineage>
</organism>
<dbReference type="SUPFAM" id="SSF53067">
    <property type="entry name" value="Actin-like ATPase domain"/>
    <property type="match status" value="1"/>
</dbReference>
<dbReference type="Proteomes" id="UP000827549">
    <property type="component" value="Chromosome 4"/>
</dbReference>
<dbReference type="PANTHER" id="PTHR43190">
    <property type="entry name" value="N-ACETYL-D-GLUCOSAMINE KINASE"/>
    <property type="match status" value="1"/>
</dbReference>
<proteinExistence type="predicted"/>
<sequence>MSHPPSPPTSSPGSPSANGERPQLILCADGGGSKVCVVIRSSDGIEVRGTAGPCNVQSVGHIPAADRILEATYKALSLLPTSYLPDGFTIPHLQQPLPPHAIPSGVRSRMASPHASGYNTPRVRPPPLSQSLFALCWIALAGFTTDADTAAFLPFISTALNTPGDRFTLTNDVNLLAAPAVHLSGLSHCVAVVCGTGTIARTIKVGNREENLPPSPPVEVRSVDGNDDPMAGTVTTNGTSSKQKKQKGLPLQDIGVSRGWGYMLDDEGSAFWVGRLAIRYVLSNWDRAHSTGVYSSPVPETLPLHTDLLEYFEVDDPTELIGIVSLMTSFVDGLTIGEASAKRNAYQAGAGRVVFKWAFPADSGVQITTDLKKASHEAALKIAKSAIEPLVDLTLSALGDRSVVEPARTALTLGGGLMNSNGYRQLLLQGLKARGVSFRDVLLVDDAAGEGGKALAAVAFGQVSAAHTFGLCVI</sequence>
<gene>
    <name evidence="2" type="ORF">LOC62_04G006078</name>
</gene>
<dbReference type="Gene3D" id="3.30.420.40">
    <property type="match status" value="2"/>
</dbReference>
<evidence type="ECO:0000313" key="2">
    <source>
        <dbReference type="EMBL" id="WOO82596.1"/>
    </source>
</evidence>
<evidence type="ECO:0000256" key="1">
    <source>
        <dbReference type="SAM" id="MobiDB-lite"/>
    </source>
</evidence>
<dbReference type="EMBL" id="CP086717">
    <property type="protein sequence ID" value="WOO82596.1"/>
    <property type="molecule type" value="Genomic_DNA"/>
</dbReference>
<dbReference type="InterPro" id="IPR043129">
    <property type="entry name" value="ATPase_NBD"/>
</dbReference>
<name>A0AAF0YD37_9TREE</name>
<dbReference type="AlphaFoldDB" id="A0AAF0YD37"/>
<dbReference type="PANTHER" id="PTHR43190:SF3">
    <property type="entry name" value="N-ACETYL-D-GLUCOSAMINE KINASE"/>
    <property type="match status" value="1"/>
</dbReference>
<keyword evidence="3" id="KW-1185">Reference proteome</keyword>
<feature type="region of interest" description="Disordered" evidence="1">
    <location>
        <begin position="1"/>
        <end position="23"/>
    </location>
</feature>
<evidence type="ECO:0008006" key="4">
    <source>
        <dbReference type="Google" id="ProtNLM"/>
    </source>
</evidence>
<feature type="region of interest" description="Disordered" evidence="1">
    <location>
        <begin position="208"/>
        <end position="248"/>
    </location>
</feature>
<evidence type="ECO:0000313" key="3">
    <source>
        <dbReference type="Proteomes" id="UP000827549"/>
    </source>
</evidence>